<name>A0A9P4M5X0_9PEZI</name>
<evidence type="ECO:0000313" key="2">
    <source>
        <dbReference type="EMBL" id="KAF2099116.1"/>
    </source>
</evidence>
<reference evidence="2" key="1">
    <citation type="journal article" date="2020" name="Stud. Mycol.">
        <title>101 Dothideomycetes genomes: a test case for predicting lifestyles and emergence of pathogens.</title>
        <authorList>
            <person name="Haridas S."/>
            <person name="Albert R."/>
            <person name="Binder M."/>
            <person name="Bloem J."/>
            <person name="Labutti K."/>
            <person name="Salamov A."/>
            <person name="Andreopoulos B."/>
            <person name="Baker S."/>
            <person name="Barry K."/>
            <person name="Bills G."/>
            <person name="Bluhm B."/>
            <person name="Cannon C."/>
            <person name="Castanera R."/>
            <person name="Culley D."/>
            <person name="Daum C."/>
            <person name="Ezra D."/>
            <person name="Gonzalez J."/>
            <person name="Henrissat B."/>
            <person name="Kuo A."/>
            <person name="Liang C."/>
            <person name="Lipzen A."/>
            <person name="Lutzoni F."/>
            <person name="Magnuson J."/>
            <person name="Mondo S."/>
            <person name="Nolan M."/>
            <person name="Ohm R."/>
            <person name="Pangilinan J."/>
            <person name="Park H.-J."/>
            <person name="Ramirez L."/>
            <person name="Alfaro M."/>
            <person name="Sun H."/>
            <person name="Tritt A."/>
            <person name="Yoshinaga Y."/>
            <person name="Zwiers L.-H."/>
            <person name="Turgeon B."/>
            <person name="Goodwin S."/>
            <person name="Spatafora J."/>
            <person name="Crous P."/>
            <person name="Grigoriev I."/>
        </authorList>
    </citation>
    <scope>NUCLEOTIDE SEQUENCE</scope>
    <source>
        <strain evidence="2">CBS 133067</strain>
    </source>
</reference>
<feature type="compositionally biased region" description="Polar residues" evidence="1">
    <location>
        <begin position="333"/>
        <end position="346"/>
    </location>
</feature>
<dbReference type="Proteomes" id="UP000799772">
    <property type="component" value="Unassembled WGS sequence"/>
</dbReference>
<organism evidence="2 3">
    <name type="scientific">Rhizodiscina lignyota</name>
    <dbReference type="NCBI Taxonomy" id="1504668"/>
    <lineage>
        <taxon>Eukaryota</taxon>
        <taxon>Fungi</taxon>
        <taxon>Dikarya</taxon>
        <taxon>Ascomycota</taxon>
        <taxon>Pezizomycotina</taxon>
        <taxon>Dothideomycetes</taxon>
        <taxon>Pleosporomycetidae</taxon>
        <taxon>Aulographales</taxon>
        <taxon>Rhizodiscinaceae</taxon>
        <taxon>Rhizodiscina</taxon>
    </lineage>
</organism>
<feature type="region of interest" description="Disordered" evidence="1">
    <location>
        <begin position="324"/>
        <end position="361"/>
    </location>
</feature>
<dbReference type="EMBL" id="ML978126">
    <property type="protein sequence ID" value="KAF2099116.1"/>
    <property type="molecule type" value="Genomic_DNA"/>
</dbReference>
<evidence type="ECO:0000256" key="1">
    <source>
        <dbReference type="SAM" id="MobiDB-lite"/>
    </source>
</evidence>
<comment type="caution">
    <text evidence="2">The sequence shown here is derived from an EMBL/GenBank/DDBJ whole genome shotgun (WGS) entry which is preliminary data.</text>
</comment>
<feature type="compositionally biased region" description="Polar residues" evidence="1">
    <location>
        <begin position="472"/>
        <end position="484"/>
    </location>
</feature>
<accession>A0A9P4M5X0</accession>
<gene>
    <name evidence="2" type="ORF">NA57DRAFT_56738</name>
</gene>
<keyword evidence="3" id="KW-1185">Reference proteome</keyword>
<dbReference type="AlphaFoldDB" id="A0A9P4M5X0"/>
<feature type="compositionally biased region" description="Basic and acidic residues" evidence="1">
    <location>
        <begin position="405"/>
        <end position="432"/>
    </location>
</feature>
<evidence type="ECO:0000313" key="3">
    <source>
        <dbReference type="Proteomes" id="UP000799772"/>
    </source>
</evidence>
<feature type="region of interest" description="Disordered" evidence="1">
    <location>
        <begin position="460"/>
        <end position="493"/>
    </location>
</feature>
<proteinExistence type="predicted"/>
<feature type="region of interest" description="Disordered" evidence="1">
    <location>
        <begin position="391"/>
        <end position="439"/>
    </location>
</feature>
<sequence>MPSNVHYLLPAPEELARQNYWIINPNNPSQRFRGQPSFNNPPPNLKTREWKGQATQNKVQPQCCLQKSSTNCLDPVKEVELVLKPFPPGAVTGKRRKQCIWALQLESDKFCVLTYRHEESCFAIWRLDNNQDTQFIYRRAIRQQPKSREDEDDEYCESASASYSSTSSFPSLLELSTPRSSVASCRYSCVQASSITPWPSRESLQRHNIFIGPLQGCLDLCSALVCQGYPNESEDEPRSPLSSLHTYCVTCHLLPKMERTCSVVLRPKSYRAIADRREFILDAGNNTYCIVRRRTGGDILRFRCRDGTDSGSLALRIVDPRFVPSEDCDRDQPSPSSRINAKSQIQAPPESTGPASGQNLSGKSVFAESWSSSMALRLEELADSAVTTSFDAVEPDEQPGPAADLRSKNKLERGLDKDHSALDHKFRHETRSEGVSADSSFGPLSINGCLRLPQQILISGYSTEAQPERSQKSPNTPGKCSANQKDSDVLIQH</sequence>
<protein>
    <submittedName>
        <fullName evidence="2">Uncharacterized protein</fullName>
    </submittedName>
</protein>